<evidence type="ECO:0000256" key="2">
    <source>
        <dbReference type="ARBA" id="ARBA00022723"/>
    </source>
</evidence>
<feature type="domain" description="Amidohydrolase-related" evidence="5">
    <location>
        <begin position="78"/>
        <end position="441"/>
    </location>
</feature>
<keyword evidence="3" id="KW-0378">Hydrolase</keyword>
<comment type="caution">
    <text evidence="6">The sequence shown here is derived from an EMBL/GenBank/DDBJ whole genome shotgun (WGS) entry which is preliminary data.</text>
</comment>
<dbReference type="Pfam" id="PF01979">
    <property type="entry name" value="Amidohydro_1"/>
    <property type="match status" value="1"/>
</dbReference>
<gene>
    <name evidence="6" type="ORF">IAB26_10455</name>
</gene>
<reference evidence="6" key="2">
    <citation type="journal article" date="2021" name="PeerJ">
        <title>Extensive microbial diversity within the chicken gut microbiome revealed by metagenomics and culture.</title>
        <authorList>
            <person name="Gilroy R."/>
            <person name="Ravi A."/>
            <person name="Getino M."/>
            <person name="Pursley I."/>
            <person name="Horton D.L."/>
            <person name="Alikhan N.F."/>
            <person name="Baker D."/>
            <person name="Gharbi K."/>
            <person name="Hall N."/>
            <person name="Watson M."/>
            <person name="Adriaenssens E.M."/>
            <person name="Foster-Nyarko E."/>
            <person name="Jarju S."/>
            <person name="Secka A."/>
            <person name="Antonio M."/>
            <person name="Oren A."/>
            <person name="Chaudhuri R.R."/>
            <person name="La Ragione R."/>
            <person name="Hildebrand F."/>
            <person name="Pallen M.J."/>
        </authorList>
    </citation>
    <scope>NUCLEOTIDE SEQUENCE</scope>
    <source>
        <strain evidence="6">ChiSjej3B21-11622</strain>
    </source>
</reference>
<keyword evidence="4" id="KW-0862">Zinc</keyword>
<dbReference type="GO" id="GO:0046098">
    <property type="term" value="P:guanine metabolic process"/>
    <property type="evidence" value="ECO:0007669"/>
    <property type="project" value="TreeGrafter"/>
</dbReference>
<proteinExistence type="predicted"/>
<dbReference type="SUPFAM" id="SSF51556">
    <property type="entry name" value="Metallo-dependent hydrolases"/>
    <property type="match status" value="1"/>
</dbReference>
<evidence type="ECO:0000256" key="1">
    <source>
        <dbReference type="ARBA" id="ARBA00001947"/>
    </source>
</evidence>
<dbReference type="Gene3D" id="2.30.40.10">
    <property type="entry name" value="Urease, subunit C, domain 1"/>
    <property type="match status" value="1"/>
</dbReference>
<accession>A0A9D0ZYE0</accession>
<dbReference type="GO" id="GO:0008892">
    <property type="term" value="F:guanine deaminase activity"/>
    <property type="evidence" value="ECO:0007669"/>
    <property type="project" value="TreeGrafter"/>
</dbReference>
<evidence type="ECO:0000256" key="3">
    <source>
        <dbReference type="ARBA" id="ARBA00022801"/>
    </source>
</evidence>
<dbReference type="InterPro" id="IPR032466">
    <property type="entry name" value="Metal_Hydrolase"/>
</dbReference>
<organism evidence="6 7">
    <name type="scientific">Candidatus Limivivens merdigallinarum</name>
    <dbReference type="NCBI Taxonomy" id="2840859"/>
    <lineage>
        <taxon>Bacteria</taxon>
        <taxon>Bacillati</taxon>
        <taxon>Bacillota</taxon>
        <taxon>Clostridia</taxon>
        <taxon>Lachnospirales</taxon>
        <taxon>Lachnospiraceae</taxon>
        <taxon>Lachnospiraceae incertae sedis</taxon>
        <taxon>Candidatus Limivivens</taxon>
    </lineage>
</organism>
<dbReference type="InterPro" id="IPR011059">
    <property type="entry name" value="Metal-dep_hydrolase_composite"/>
</dbReference>
<dbReference type="SUPFAM" id="SSF51338">
    <property type="entry name" value="Composite domain of metallo-dependent hydrolases"/>
    <property type="match status" value="2"/>
</dbReference>
<reference evidence="6" key="1">
    <citation type="submission" date="2020-10" db="EMBL/GenBank/DDBJ databases">
        <authorList>
            <person name="Gilroy R."/>
        </authorList>
    </citation>
    <scope>NUCLEOTIDE SEQUENCE</scope>
    <source>
        <strain evidence="6">ChiSjej3B21-11622</strain>
    </source>
</reference>
<dbReference type="Gene3D" id="3.20.20.140">
    <property type="entry name" value="Metal-dependent hydrolases"/>
    <property type="match status" value="1"/>
</dbReference>
<dbReference type="PANTHER" id="PTHR11271:SF6">
    <property type="entry name" value="GUANINE DEAMINASE"/>
    <property type="match status" value="1"/>
</dbReference>
<name>A0A9D0ZYE0_9FIRM</name>
<keyword evidence="2" id="KW-0479">Metal-binding</keyword>
<dbReference type="InterPro" id="IPR006680">
    <property type="entry name" value="Amidohydro-rel"/>
</dbReference>
<evidence type="ECO:0000313" key="7">
    <source>
        <dbReference type="Proteomes" id="UP000886886"/>
    </source>
</evidence>
<dbReference type="PANTHER" id="PTHR11271">
    <property type="entry name" value="GUANINE DEAMINASE"/>
    <property type="match status" value="1"/>
</dbReference>
<dbReference type="GO" id="GO:0005829">
    <property type="term" value="C:cytosol"/>
    <property type="evidence" value="ECO:0007669"/>
    <property type="project" value="TreeGrafter"/>
</dbReference>
<dbReference type="GO" id="GO:0008270">
    <property type="term" value="F:zinc ion binding"/>
    <property type="evidence" value="ECO:0007669"/>
    <property type="project" value="TreeGrafter"/>
</dbReference>
<dbReference type="EMBL" id="DVFT01000155">
    <property type="protein sequence ID" value="HIQ96973.1"/>
    <property type="molecule type" value="Genomic_DNA"/>
</dbReference>
<sequence>MSDSHAQSQHAGTKGHEGQADSAFALKGTILYSESPHQLTVVKDGYVICRQGICQGVYPCLPKQYQGILCVDYQDALIIPGMTDLHIHAPQFPYRGTSMDLELLEWLNTVTFPQEAKYRDADYARRAYQIFAQEMKKGATTSACIFGTMHVEATEILMDLMEETGIRAYVGKVNMDRNSPDILREESWESSIAHTRQWLEGTVGRYRHVKPILTPRFTPSCTDKLMEQLAVLRKEYHLPVQSHLSENLSEIQWVRELCPDAEGYGDTYDRYGMFGGSCPTIMAHCVYLTEKEIARMKEQQVFVAHCPESNMDLSSGIAPVRRYLEEGIPVGLGTDVAGGHHSSVLHQIGDAIGMSKLRWRLVDQSLKPLTLSEAFYMATMGGGAFFGKVGSFLPGYAFDAVVLTDQNFPRPYEFDPIRRLEQLIYLGDDRNLIGKYCSGKQIRL</sequence>
<evidence type="ECO:0000259" key="5">
    <source>
        <dbReference type="Pfam" id="PF01979"/>
    </source>
</evidence>
<dbReference type="AlphaFoldDB" id="A0A9D0ZYE0"/>
<dbReference type="InterPro" id="IPR051607">
    <property type="entry name" value="Metallo-dep_hydrolases"/>
</dbReference>
<dbReference type="Proteomes" id="UP000886886">
    <property type="component" value="Unassembled WGS sequence"/>
</dbReference>
<protein>
    <submittedName>
        <fullName evidence="6">Amidohydrolase family protein</fullName>
    </submittedName>
</protein>
<comment type="cofactor">
    <cofactor evidence="1">
        <name>Zn(2+)</name>
        <dbReference type="ChEBI" id="CHEBI:29105"/>
    </cofactor>
</comment>
<evidence type="ECO:0000256" key="4">
    <source>
        <dbReference type="ARBA" id="ARBA00022833"/>
    </source>
</evidence>
<evidence type="ECO:0000313" key="6">
    <source>
        <dbReference type="EMBL" id="HIQ96973.1"/>
    </source>
</evidence>